<comment type="caution">
    <text evidence="2">The sequence shown here is derived from an EMBL/GenBank/DDBJ whole genome shotgun (WGS) entry which is preliminary data.</text>
</comment>
<feature type="region of interest" description="Disordered" evidence="1">
    <location>
        <begin position="1"/>
        <end position="21"/>
    </location>
</feature>
<keyword evidence="3" id="KW-1185">Reference proteome</keyword>
<feature type="region of interest" description="Disordered" evidence="1">
    <location>
        <begin position="40"/>
        <end position="62"/>
    </location>
</feature>
<sequence>MLLAQQGQGLPEESALAEPPVGRVGRRFGCWRLRLRIVEPDNPGTETGCSGAGPAQHLQQRS</sequence>
<evidence type="ECO:0000313" key="3">
    <source>
        <dbReference type="Proteomes" id="UP000248706"/>
    </source>
</evidence>
<dbReference type="Proteomes" id="UP000248706">
    <property type="component" value="Unassembled WGS sequence"/>
</dbReference>
<organism evidence="2 3">
    <name type="scientific">Thermogemmatispora tikiterensis</name>
    <dbReference type="NCBI Taxonomy" id="1825093"/>
    <lineage>
        <taxon>Bacteria</taxon>
        <taxon>Bacillati</taxon>
        <taxon>Chloroflexota</taxon>
        <taxon>Ktedonobacteria</taxon>
        <taxon>Thermogemmatisporales</taxon>
        <taxon>Thermogemmatisporaceae</taxon>
        <taxon>Thermogemmatispora</taxon>
    </lineage>
</organism>
<proteinExistence type="predicted"/>
<protein>
    <submittedName>
        <fullName evidence="2">Uncharacterized protein</fullName>
    </submittedName>
</protein>
<evidence type="ECO:0000313" key="2">
    <source>
        <dbReference type="EMBL" id="RAQ93930.1"/>
    </source>
</evidence>
<gene>
    <name evidence="2" type="ORF">A4R35_00195</name>
</gene>
<dbReference type="EMBL" id="MCIF01000002">
    <property type="protein sequence ID" value="RAQ93930.1"/>
    <property type="molecule type" value="Genomic_DNA"/>
</dbReference>
<accession>A0A328VDV8</accession>
<name>A0A328VDV8_9CHLR</name>
<evidence type="ECO:0000256" key="1">
    <source>
        <dbReference type="SAM" id="MobiDB-lite"/>
    </source>
</evidence>
<reference evidence="2 3" key="1">
    <citation type="submission" date="2016-08" db="EMBL/GenBank/DDBJ databases">
        <title>Analysis of Carbohydrate Active Enzymes in Thermogemmatispora T81 Reveals Carbohydrate Degradation Ability.</title>
        <authorList>
            <person name="Tomazini A."/>
            <person name="Lal S."/>
            <person name="Stott M."/>
            <person name="Henrissat B."/>
            <person name="Polikarpov I."/>
            <person name="Sparling R."/>
            <person name="Levin D.B."/>
        </authorList>
    </citation>
    <scope>NUCLEOTIDE SEQUENCE [LARGE SCALE GENOMIC DNA]</scope>
    <source>
        <strain evidence="2 3">T81</strain>
    </source>
</reference>
<dbReference type="AlphaFoldDB" id="A0A328VDV8"/>